<evidence type="ECO:0000256" key="1">
    <source>
        <dbReference type="ARBA" id="ARBA00001947"/>
    </source>
</evidence>
<dbReference type="PANTHER" id="PTHR46233">
    <property type="entry name" value="HYDROXYACYLGLUTATHIONE HYDROLASE GLOC"/>
    <property type="match status" value="1"/>
</dbReference>
<dbReference type="Gene3D" id="3.60.15.10">
    <property type="entry name" value="Ribonuclease Z/Hydroxyacylglutathione hydrolase-like"/>
    <property type="match status" value="1"/>
</dbReference>
<dbReference type="CDD" id="cd07737">
    <property type="entry name" value="YcbL-like_MBL-fold"/>
    <property type="match status" value="1"/>
</dbReference>
<dbReference type="GO" id="GO:0046872">
    <property type="term" value="F:metal ion binding"/>
    <property type="evidence" value="ECO:0007669"/>
    <property type="project" value="UniProtKB-KW"/>
</dbReference>
<evidence type="ECO:0000313" key="6">
    <source>
        <dbReference type="EMBL" id="PXX73986.1"/>
    </source>
</evidence>
<evidence type="ECO:0000256" key="2">
    <source>
        <dbReference type="ARBA" id="ARBA00022723"/>
    </source>
</evidence>
<proteinExistence type="predicted"/>
<sequence length="210" mass="23025">MKVLVIPVTSYQQNCSLIWCEHTHRAALVDPGGDVDRLLAEVEKRGLTLERLLITHGHLDHAGGVAELTARLGLPVEGPHQADQFWLDGMQKQAQMFGFPPTEGFTPTRWLNDGDVVTVGEASLEVLHCPGHTPGHVVFFHRGEQLAFVGDVLFQGSIGRTDFPQGDYDTLINAIKGKLLPLGDEVSFVPGHGPASTFGHERRHNPYLRG</sequence>
<evidence type="ECO:0000259" key="5">
    <source>
        <dbReference type="SMART" id="SM00849"/>
    </source>
</evidence>
<accession>A0A318KII9</accession>
<dbReference type="AlphaFoldDB" id="A0A318KII9"/>
<keyword evidence="2" id="KW-0479">Metal-binding</keyword>
<dbReference type="GO" id="GO:0016787">
    <property type="term" value="F:hydrolase activity"/>
    <property type="evidence" value="ECO:0007669"/>
    <property type="project" value="UniProtKB-KW"/>
</dbReference>
<dbReference type="EMBL" id="QJKI01000036">
    <property type="protein sequence ID" value="PXX73986.1"/>
    <property type="molecule type" value="Genomic_DNA"/>
</dbReference>
<organism evidence="6 7">
    <name type="scientific">Rivihabitans pingtungensis</name>
    <dbReference type="NCBI Taxonomy" id="1054498"/>
    <lineage>
        <taxon>Bacteria</taxon>
        <taxon>Pseudomonadati</taxon>
        <taxon>Pseudomonadota</taxon>
        <taxon>Betaproteobacteria</taxon>
        <taxon>Neisseriales</taxon>
        <taxon>Aquaspirillaceae</taxon>
        <taxon>Rivihabitans</taxon>
    </lineage>
</organism>
<comment type="cofactor">
    <cofactor evidence="1">
        <name>Zn(2+)</name>
        <dbReference type="ChEBI" id="CHEBI:29105"/>
    </cofactor>
</comment>
<dbReference type="SMART" id="SM00849">
    <property type="entry name" value="Lactamase_B"/>
    <property type="match status" value="1"/>
</dbReference>
<dbReference type="Pfam" id="PF00753">
    <property type="entry name" value="Lactamase_B"/>
    <property type="match status" value="1"/>
</dbReference>
<evidence type="ECO:0000313" key="7">
    <source>
        <dbReference type="Proteomes" id="UP000247555"/>
    </source>
</evidence>
<dbReference type="InterPro" id="IPR001279">
    <property type="entry name" value="Metallo-B-lactamas"/>
</dbReference>
<dbReference type="PANTHER" id="PTHR46233:SF3">
    <property type="entry name" value="HYDROXYACYLGLUTATHIONE HYDROLASE GLOC"/>
    <property type="match status" value="1"/>
</dbReference>
<dbReference type="InterPro" id="IPR036866">
    <property type="entry name" value="RibonucZ/Hydroxyglut_hydro"/>
</dbReference>
<name>A0A318KII9_9NEIS</name>
<evidence type="ECO:0000256" key="4">
    <source>
        <dbReference type="ARBA" id="ARBA00022833"/>
    </source>
</evidence>
<protein>
    <submittedName>
        <fullName evidence="6">Glyoxylase-like metal-dependent hydrolase (Beta-lactamase superfamily II)</fullName>
    </submittedName>
</protein>
<dbReference type="SUPFAM" id="SSF56281">
    <property type="entry name" value="Metallo-hydrolase/oxidoreductase"/>
    <property type="match status" value="1"/>
</dbReference>
<evidence type="ECO:0000256" key="3">
    <source>
        <dbReference type="ARBA" id="ARBA00022801"/>
    </source>
</evidence>
<reference evidence="6 7" key="1">
    <citation type="submission" date="2018-05" db="EMBL/GenBank/DDBJ databases">
        <title>Genomic Encyclopedia of Type Strains, Phase IV (KMG-IV): sequencing the most valuable type-strain genomes for metagenomic binning, comparative biology and taxonomic classification.</title>
        <authorList>
            <person name="Goeker M."/>
        </authorList>
    </citation>
    <scope>NUCLEOTIDE SEQUENCE [LARGE SCALE GENOMIC DNA]</scope>
    <source>
        <strain evidence="6 7">DSM 29661</strain>
    </source>
</reference>
<feature type="domain" description="Metallo-beta-lactamase" evidence="5">
    <location>
        <begin position="12"/>
        <end position="192"/>
    </location>
</feature>
<dbReference type="Proteomes" id="UP000247555">
    <property type="component" value="Unassembled WGS sequence"/>
</dbReference>
<keyword evidence="3 6" id="KW-0378">Hydrolase</keyword>
<dbReference type="InterPro" id="IPR051453">
    <property type="entry name" value="MBL_Glyoxalase_II"/>
</dbReference>
<keyword evidence="7" id="KW-1185">Reference proteome</keyword>
<comment type="caution">
    <text evidence="6">The sequence shown here is derived from an EMBL/GenBank/DDBJ whole genome shotgun (WGS) entry which is preliminary data.</text>
</comment>
<keyword evidence="4" id="KW-0862">Zinc</keyword>
<gene>
    <name evidence="6" type="ORF">DFR34_13610</name>
</gene>
<dbReference type="RefSeq" id="WP_211309460.1">
    <property type="nucleotide sequence ID" value="NZ_QJKI01000036.1"/>
</dbReference>